<accession>A0A2P6NA67</accession>
<keyword evidence="1" id="KW-0472">Membrane</keyword>
<evidence type="ECO:0000256" key="1">
    <source>
        <dbReference type="SAM" id="Phobius"/>
    </source>
</evidence>
<protein>
    <submittedName>
        <fullName evidence="2">Uncharacterized protein</fullName>
    </submittedName>
</protein>
<sequence length="150" mass="16350">MSFFSREFSQEKPLWKTDPKDENDVEMSRRVVLYHCAVKGLQFGGLVGPIATVLRRRTVFVPIKHFLRAQFRWGIISSSVVTGMGFGRLLDQTPVAIYDRAYRTDRLSAIGFGTALVLAVPFVGPIAALGAGVVGSGAGVIAHLATQKRS</sequence>
<feature type="transmembrane region" description="Helical" evidence="1">
    <location>
        <begin position="110"/>
        <end position="142"/>
    </location>
</feature>
<name>A0A2P6NA67_9EUKA</name>
<keyword evidence="1" id="KW-1133">Transmembrane helix</keyword>
<evidence type="ECO:0000313" key="3">
    <source>
        <dbReference type="Proteomes" id="UP000241769"/>
    </source>
</evidence>
<evidence type="ECO:0000313" key="2">
    <source>
        <dbReference type="EMBL" id="PRP80851.1"/>
    </source>
</evidence>
<proteinExistence type="predicted"/>
<dbReference type="EMBL" id="MDYQ01000136">
    <property type="protein sequence ID" value="PRP80851.1"/>
    <property type="molecule type" value="Genomic_DNA"/>
</dbReference>
<comment type="caution">
    <text evidence="2">The sequence shown here is derived from an EMBL/GenBank/DDBJ whole genome shotgun (WGS) entry which is preliminary data.</text>
</comment>
<reference evidence="2 3" key="1">
    <citation type="journal article" date="2018" name="Genome Biol. Evol.">
        <title>Multiple Roots of Fruiting Body Formation in Amoebozoa.</title>
        <authorList>
            <person name="Hillmann F."/>
            <person name="Forbes G."/>
            <person name="Novohradska S."/>
            <person name="Ferling I."/>
            <person name="Riege K."/>
            <person name="Groth M."/>
            <person name="Westermann M."/>
            <person name="Marz M."/>
            <person name="Spaller T."/>
            <person name="Winckler T."/>
            <person name="Schaap P."/>
            <person name="Glockner G."/>
        </authorList>
    </citation>
    <scope>NUCLEOTIDE SEQUENCE [LARGE SCALE GENOMIC DNA]</scope>
    <source>
        <strain evidence="2 3">Jena</strain>
    </source>
</reference>
<dbReference type="Proteomes" id="UP000241769">
    <property type="component" value="Unassembled WGS sequence"/>
</dbReference>
<gene>
    <name evidence="2" type="ORF">PROFUN_11406</name>
</gene>
<keyword evidence="3" id="KW-1185">Reference proteome</keyword>
<keyword evidence="1" id="KW-0812">Transmembrane</keyword>
<dbReference type="InParanoid" id="A0A2P6NA67"/>
<organism evidence="2 3">
    <name type="scientific">Planoprotostelium fungivorum</name>
    <dbReference type="NCBI Taxonomy" id="1890364"/>
    <lineage>
        <taxon>Eukaryota</taxon>
        <taxon>Amoebozoa</taxon>
        <taxon>Evosea</taxon>
        <taxon>Variosea</taxon>
        <taxon>Cavosteliida</taxon>
        <taxon>Cavosteliaceae</taxon>
        <taxon>Planoprotostelium</taxon>
    </lineage>
</organism>
<dbReference type="AlphaFoldDB" id="A0A2P6NA67"/>